<dbReference type="RefSeq" id="WP_147094345.1">
    <property type="nucleotide sequence ID" value="NZ_BJVC01000007.1"/>
</dbReference>
<protein>
    <recommendedName>
        <fullName evidence="4">Glycosyltransferase 2-like domain-containing protein</fullName>
    </recommendedName>
</protein>
<feature type="compositionally biased region" description="Low complexity" evidence="1">
    <location>
        <begin position="326"/>
        <end position="346"/>
    </location>
</feature>
<accession>A0A511BZ50</accession>
<feature type="region of interest" description="Disordered" evidence="1">
    <location>
        <begin position="316"/>
        <end position="347"/>
    </location>
</feature>
<dbReference type="AlphaFoldDB" id="A0A511BZ50"/>
<name>A0A511BZ50_9PROT</name>
<dbReference type="SUPFAM" id="SSF53448">
    <property type="entry name" value="Nucleotide-diphospho-sugar transferases"/>
    <property type="match status" value="1"/>
</dbReference>
<comment type="caution">
    <text evidence="2">The sequence shown here is derived from an EMBL/GenBank/DDBJ whole genome shotgun (WGS) entry which is preliminary data.</text>
</comment>
<keyword evidence="3" id="KW-1185">Reference proteome</keyword>
<evidence type="ECO:0000313" key="3">
    <source>
        <dbReference type="Proteomes" id="UP000321405"/>
    </source>
</evidence>
<evidence type="ECO:0000313" key="2">
    <source>
        <dbReference type="EMBL" id="GEL03278.1"/>
    </source>
</evidence>
<dbReference type="EMBL" id="BJVC01000007">
    <property type="protein sequence ID" value="GEL03278.1"/>
    <property type="molecule type" value="Genomic_DNA"/>
</dbReference>
<proteinExistence type="predicted"/>
<organism evidence="2 3">
    <name type="scientific">Swaminathania salitolerans</name>
    <dbReference type="NCBI Taxonomy" id="182838"/>
    <lineage>
        <taxon>Bacteria</taxon>
        <taxon>Pseudomonadati</taxon>
        <taxon>Pseudomonadota</taxon>
        <taxon>Alphaproteobacteria</taxon>
        <taxon>Acetobacterales</taxon>
        <taxon>Acetobacteraceae</taxon>
        <taxon>Swaminathania</taxon>
    </lineage>
</organism>
<dbReference type="Proteomes" id="UP000321405">
    <property type="component" value="Unassembled WGS sequence"/>
</dbReference>
<reference evidence="2 3" key="1">
    <citation type="submission" date="2019-07" db="EMBL/GenBank/DDBJ databases">
        <title>Whole genome shotgun sequence of Swaminathania salitolerans NBRC 104436.</title>
        <authorList>
            <person name="Hosoyama A."/>
            <person name="Uohara A."/>
            <person name="Ohji S."/>
            <person name="Ichikawa N."/>
        </authorList>
    </citation>
    <scope>NUCLEOTIDE SEQUENCE [LARGE SCALE GENOMIC DNA]</scope>
    <source>
        <strain evidence="2 3">NBRC 104436</strain>
    </source>
</reference>
<evidence type="ECO:0000256" key="1">
    <source>
        <dbReference type="SAM" id="MobiDB-lite"/>
    </source>
</evidence>
<dbReference type="InterPro" id="IPR029044">
    <property type="entry name" value="Nucleotide-diphossugar_trans"/>
</dbReference>
<evidence type="ECO:0008006" key="4">
    <source>
        <dbReference type="Google" id="ProtNLM"/>
    </source>
</evidence>
<dbReference type="OrthoDB" id="9783791at2"/>
<dbReference type="CDD" id="cd00761">
    <property type="entry name" value="Glyco_tranf_GTA_type"/>
    <property type="match status" value="1"/>
</dbReference>
<sequence length="1031" mass="114113">MTQISETITAVAPWEERQGHVPDWAVFDAAWYRVRYHDSILAMNGHVPSDDEALFAFWQRDGARHAQSPNRLFDEIWYRRVHADVENGIRMGVFESGFQHYCETGHRGRSCHWLFSESEYFRLNPDLTPALVRERGFSNGYDHYLTIGQRERRVSSRFLVPDLLRSALLEHRLPFDPDQGEFSRLVYADDTAGLRVTWYFDTAWYLERYPEITEAIARREFVSPLHHYLSNDAPTGYSPGPFFDETWYLDHNPDVNDLVRARGVRNGYEHFIRFGLFEGRSPAEGIVLAPTPCQDSAPSWAQMQNNPFVALVRDAAKRGSAPDSGPEQASPEHAASEQASPEQASPGQIAQLVALRAETLLPLLARTPLDFRYVGAPALSVIVVAHGGFLKVLHTLAGLHEGNDGTTQILLIDTGMQDETAELARYASGMDILRAPGASLQSCWQQAGGQIRGETVLLIDAGCRPFLGAVSAARARLEADRALAVVPQIVSGDLSVLSAGATLARDGSIFPYAAGREAFSPDVDFVRTCDTAGPGALLCRRESLQSVPGQLDRFEMLGDRGQVWAVLGLLLRQGAPEAGLIYDPAFLVAGESDGENPGEREIEDARAAIVRAEGREAIRRHFGDILRGYPPVISGSPESLYRSPRFGRRVLILARSSQWSSFRHRVRMQSLCDALVGLGCQITVFDLDGPGEGREESCGVRERRDEAGGLPEEVERRAGSLSGLDEMLRTRARGFDRIWICGGRTLSEAFEVLSGQAALLPEDGLTLDLRELQSHAEHAALREIDVSTGAFQAHELLFRSGIAEELRQLWFCQDIVVTNEDQAGLLEAFQGNRPVLLGENPPSVGGAAFEARHHLLFCVSEATGQDYEIRFLKWFVREVLPRLEGRLPDSVKLILACEGPLPSELSLMTYYQRIAPPIEGRGSFIALAKACRLLIVPDDVPGRPSLARLIAGGCGLPGIDSDLEESTSPTTTRRLDPGRFAEAVLRLYQDRDEWTRHSGEVRRQADAMRTRYREVLGGLVGSGEMRERASG</sequence>
<gene>
    <name evidence="2" type="ORF">SSA02_24410</name>
</gene>